<dbReference type="EMBL" id="CP002080">
    <property type="protein sequence ID" value="ADI92699.1"/>
    <property type="molecule type" value="Genomic_DNA"/>
</dbReference>
<accession>A0AAN0PC28</accession>
<dbReference type="InterPro" id="IPR001296">
    <property type="entry name" value="Glyco_trans_1"/>
</dbReference>
<gene>
    <name evidence="2" type="ordered locus">AOLE_19085</name>
</gene>
<dbReference type="AlphaFoldDB" id="A0AAN0PC28"/>
<protein>
    <recommendedName>
        <fullName evidence="1">Glycosyl transferase family 1 domain-containing protein</fullName>
    </recommendedName>
</protein>
<proteinExistence type="predicted"/>
<dbReference type="GO" id="GO:0016757">
    <property type="term" value="F:glycosyltransferase activity"/>
    <property type="evidence" value="ECO:0007669"/>
    <property type="project" value="InterPro"/>
</dbReference>
<dbReference type="GeneID" id="9384267"/>
<feature type="domain" description="Glycosyl transferase family 1" evidence="1">
    <location>
        <begin position="200"/>
        <end position="270"/>
    </location>
</feature>
<dbReference type="Pfam" id="PF00534">
    <property type="entry name" value="Glycos_transf_1"/>
    <property type="match status" value="1"/>
</dbReference>
<dbReference type="Proteomes" id="UP000000392">
    <property type="component" value="Chromosome"/>
</dbReference>
<dbReference type="SUPFAM" id="SSF53756">
    <property type="entry name" value="UDP-Glycosyltransferase/glycogen phosphorylase"/>
    <property type="match status" value="1"/>
</dbReference>
<dbReference type="KEGG" id="acd:AOLE_19085"/>
<dbReference type="RefSeq" id="WP_013199255.1">
    <property type="nucleotide sequence ID" value="NC_014259.1"/>
</dbReference>
<evidence type="ECO:0000259" key="1">
    <source>
        <dbReference type="Pfam" id="PF00534"/>
    </source>
</evidence>
<dbReference type="Gene3D" id="3.40.50.2000">
    <property type="entry name" value="Glycogen Phosphorylase B"/>
    <property type="match status" value="2"/>
</dbReference>
<evidence type="ECO:0000313" key="2">
    <source>
        <dbReference type="EMBL" id="ADI92699.1"/>
    </source>
</evidence>
<evidence type="ECO:0000313" key="3">
    <source>
        <dbReference type="Proteomes" id="UP000000392"/>
    </source>
</evidence>
<name>A0AAN0PC28_ACISD</name>
<reference evidence="2 3" key="1">
    <citation type="journal article" date="2010" name="J. Bacteriol.">
        <title>Complete genome sequence of the diesel-degrading Acinetobacter sp. strain DR1.</title>
        <authorList>
            <person name="Jung J."/>
            <person name="Baek J.H."/>
            <person name="Park W."/>
        </authorList>
    </citation>
    <scope>NUCLEOTIDE SEQUENCE [LARGE SCALE GENOMIC DNA]</scope>
    <source>
        <strain evidence="3">JCM 16667 / KCTC 23045 / DR1</strain>
    </source>
</reference>
<organism evidence="2 3">
    <name type="scientific">Acinetobacter oleivorans (strain JCM 16667 / KCTC 23045 / DR1)</name>
    <dbReference type="NCBI Taxonomy" id="436717"/>
    <lineage>
        <taxon>Bacteria</taxon>
        <taxon>Pseudomonadati</taxon>
        <taxon>Pseudomonadota</taxon>
        <taxon>Gammaproteobacteria</taxon>
        <taxon>Moraxellales</taxon>
        <taxon>Moraxellaceae</taxon>
        <taxon>Acinetobacter</taxon>
    </lineage>
</organism>
<sequence length="366" mass="43120">MKKFLLIDTTWPINSRTERFKNSFKKYFEVIVVAWNRGLAGGKEELEGTYILDTNIGYGNQLKKLLKLPLFFIHIYSVCKKEKPNVFFASHWDSLICAVLLKLIWNWKVKIIYDCLDLPTLSNNIIRKIIIYVEKICLKFVNLTIFASRHFKPLYSKKVKSYIFENYPSTELLNSTSTEPDWIKRYDDKIPKGSKNVAWIGVVRYFDIIENILLAIKDTNICFFVFGDGPDLDKLVKAVNFYKLEKQVFFFGRYKPSDLKYIYEKSDLVWAAYPTNDFNAVYAISNKYFECSFFEKRIVLSKKTKMAEDLQDNPSVIIVDEYSPSDIKEKLQSNTTVFFNKYSKYENDMTWEDQEDKLIDSIKKVL</sequence>